<evidence type="ECO:0000313" key="2">
    <source>
        <dbReference type="Proteomes" id="UP000235363"/>
    </source>
</evidence>
<accession>A0A2N6T0H4</accession>
<protein>
    <recommendedName>
        <fullName evidence="3">Methionyl-tRNA formyltransferase</fullName>
    </recommendedName>
</protein>
<name>A0A2N6T0H4_9CORY</name>
<reference evidence="1 2" key="1">
    <citation type="submission" date="2017-09" db="EMBL/GenBank/DDBJ databases">
        <title>Bacterial strain isolated from the female urinary microbiota.</title>
        <authorList>
            <person name="Thomas-White K."/>
            <person name="Kumar N."/>
            <person name="Forster S."/>
            <person name="Putonti C."/>
            <person name="Lawley T."/>
            <person name="Wolfe A.J."/>
        </authorList>
    </citation>
    <scope>NUCLEOTIDE SEQUENCE [LARGE SCALE GENOMIC DNA]</scope>
    <source>
        <strain evidence="1 2">UMB0908</strain>
    </source>
</reference>
<evidence type="ECO:0000313" key="1">
    <source>
        <dbReference type="EMBL" id="PMC62829.1"/>
    </source>
</evidence>
<dbReference type="EMBL" id="PNHF01000006">
    <property type="protein sequence ID" value="PMC62829.1"/>
    <property type="molecule type" value="Genomic_DNA"/>
</dbReference>
<comment type="caution">
    <text evidence="1">The sequence shown here is derived from an EMBL/GenBank/DDBJ whole genome shotgun (WGS) entry which is preliminary data.</text>
</comment>
<dbReference type="AlphaFoldDB" id="A0A2N6T0H4"/>
<dbReference type="Proteomes" id="UP000235363">
    <property type="component" value="Unassembled WGS sequence"/>
</dbReference>
<evidence type="ECO:0008006" key="3">
    <source>
        <dbReference type="Google" id="ProtNLM"/>
    </source>
</evidence>
<sequence>MARIRSIEKIDEAGRLHRSDVDCTYQNVIGDDGTRYVQLTTYGSDNRKSAPKSSQTIHLDQEMALKLIKILAESFSD</sequence>
<gene>
    <name evidence="1" type="ORF">CJ204_03975</name>
</gene>
<organism evidence="1 2">
    <name type="scientific">Corynebacterium xerosis</name>
    <dbReference type="NCBI Taxonomy" id="1725"/>
    <lineage>
        <taxon>Bacteria</taxon>
        <taxon>Bacillati</taxon>
        <taxon>Actinomycetota</taxon>
        <taxon>Actinomycetes</taxon>
        <taxon>Mycobacteriales</taxon>
        <taxon>Corynebacteriaceae</taxon>
        <taxon>Corynebacterium</taxon>
    </lineage>
</organism>
<proteinExistence type="predicted"/>